<dbReference type="GO" id="GO:0141197">
    <property type="term" value="F:4-hydroxy-3-methylbut-2-enyl-diphosphate synthase activity (flavodoxin)"/>
    <property type="evidence" value="ECO:0007669"/>
    <property type="project" value="UniProtKB-EC"/>
</dbReference>
<dbReference type="RefSeq" id="WP_145661502.1">
    <property type="nucleotide sequence ID" value="NZ_VIWO01000001.1"/>
</dbReference>
<protein>
    <recommendedName>
        <fullName evidence="8">4-hydroxy-3-methylbut-2-en-1-yl diphosphate synthase (flavodoxin)</fullName>
        <ecNumber evidence="8">1.17.7.3</ecNumber>
    </recommendedName>
    <alternativeName>
        <fullName evidence="8">1-hydroxy-2-methyl-2-(E)-butenyl 4-diphosphate synthase</fullName>
    </alternativeName>
</protein>
<comment type="catalytic activity">
    <reaction evidence="8">
        <text>(2E)-4-hydroxy-3-methylbut-2-enyl diphosphate + oxidized [flavodoxin] + H2O + 2 H(+) = 2-C-methyl-D-erythritol 2,4-cyclic diphosphate + reduced [flavodoxin]</text>
        <dbReference type="Rhea" id="RHEA:43604"/>
        <dbReference type="Rhea" id="RHEA-COMP:10622"/>
        <dbReference type="Rhea" id="RHEA-COMP:10623"/>
        <dbReference type="ChEBI" id="CHEBI:15377"/>
        <dbReference type="ChEBI" id="CHEBI:15378"/>
        <dbReference type="ChEBI" id="CHEBI:57618"/>
        <dbReference type="ChEBI" id="CHEBI:58210"/>
        <dbReference type="ChEBI" id="CHEBI:58483"/>
        <dbReference type="ChEBI" id="CHEBI:128753"/>
        <dbReference type="EC" id="1.17.7.3"/>
    </reaction>
</comment>
<feature type="domain" description="IspG C-terminal" evidence="10">
    <location>
        <begin position="555"/>
        <end position="643"/>
    </location>
</feature>
<dbReference type="HAMAP" id="MF_00159">
    <property type="entry name" value="IspG"/>
    <property type="match status" value="1"/>
</dbReference>
<evidence type="ECO:0000259" key="9">
    <source>
        <dbReference type="Pfam" id="PF04551"/>
    </source>
</evidence>
<feature type="binding site" evidence="8">
    <location>
        <position position="562"/>
    </location>
    <ligand>
        <name>[4Fe-4S] cluster</name>
        <dbReference type="ChEBI" id="CHEBI:49883"/>
    </ligand>
</feature>
<feature type="binding site" evidence="8">
    <location>
        <position position="593"/>
    </location>
    <ligand>
        <name>[4Fe-4S] cluster</name>
        <dbReference type="ChEBI" id="CHEBI:49883"/>
    </ligand>
</feature>
<evidence type="ECO:0000259" key="10">
    <source>
        <dbReference type="Pfam" id="PF26540"/>
    </source>
</evidence>
<dbReference type="EMBL" id="VIWO01000001">
    <property type="protein sequence ID" value="TWF44513.1"/>
    <property type="molecule type" value="Genomic_DNA"/>
</dbReference>
<evidence type="ECO:0000256" key="4">
    <source>
        <dbReference type="ARBA" id="ARBA00023004"/>
    </source>
</evidence>
<dbReference type="InterPro" id="IPR004588">
    <property type="entry name" value="IspG_bac-typ"/>
</dbReference>
<evidence type="ECO:0000313" key="11">
    <source>
        <dbReference type="EMBL" id="TWF44513.1"/>
    </source>
</evidence>
<dbReference type="InterPro" id="IPR045854">
    <property type="entry name" value="NO2/SO3_Rdtase_4Fe4S_sf"/>
</dbReference>
<comment type="similarity">
    <text evidence="8">Belongs to the IspG family.</text>
</comment>
<dbReference type="InterPro" id="IPR058578">
    <property type="entry name" value="IspG_TIM"/>
</dbReference>
<evidence type="ECO:0000256" key="2">
    <source>
        <dbReference type="ARBA" id="ARBA00022723"/>
    </source>
</evidence>
<feature type="domain" description="IspG TIM-barrel" evidence="9">
    <location>
        <begin position="16"/>
        <end position="286"/>
    </location>
</feature>
<evidence type="ECO:0000256" key="3">
    <source>
        <dbReference type="ARBA" id="ARBA00023002"/>
    </source>
</evidence>
<organism evidence="11 12">
    <name type="scientific">Chitinophaga polysaccharea</name>
    <dbReference type="NCBI Taxonomy" id="1293035"/>
    <lineage>
        <taxon>Bacteria</taxon>
        <taxon>Pseudomonadati</taxon>
        <taxon>Bacteroidota</taxon>
        <taxon>Chitinophagia</taxon>
        <taxon>Chitinophagales</taxon>
        <taxon>Chitinophagaceae</taxon>
        <taxon>Chitinophaga</taxon>
    </lineage>
</organism>
<dbReference type="InterPro" id="IPR017178">
    <property type="entry name" value="IspG_atypical"/>
</dbReference>
<evidence type="ECO:0000256" key="6">
    <source>
        <dbReference type="ARBA" id="ARBA00023229"/>
    </source>
</evidence>
<dbReference type="GO" id="GO:0016114">
    <property type="term" value="P:terpenoid biosynthetic process"/>
    <property type="evidence" value="ECO:0007669"/>
    <property type="project" value="InterPro"/>
</dbReference>
<dbReference type="UniPathway" id="UPA00056">
    <property type="reaction ID" value="UER00096"/>
</dbReference>
<keyword evidence="12" id="KW-1185">Reference proteome</keyword>
<keyword evidence="2 8" id="KW-0479">Metal-binding</keyword>
<dbReference type="GO" id="GO:0051539">
    <property type="term" value="F:4 iron, 4 sulfur cluster binding"/>
    <property type="evidence" value="ECO:0007669"/>
    <property type="project" value="UniProtKB-UniRule"/>
</dbReference>
<dbReference type="InterPro" id="IPR011005">
    <property type="entry name" value="Dihydropteroate_synth-like_sf"/>
</dbReference>
<comment type="caution">
    <text evidence="11">The sequence shown here is derived from an EMBL/GenBank/DDBJ whole genome shotgun (WGS) entry which is preliminary data.</text>
</comment>
<dbReference type="Pfam" id="PF26540">
    <property type="entry name" value="GcpE_C"/>
    <property type="match status" value="1"/>
</dbReference>
<evidence type="ECO:0000256" key="5">
    <source>
        <dbReference type="ARBA" id="ARBA00023014"/>
    </source>
</evidence>
<keyword evidence="3 8" id="KW-0560">Oxidoreductase</keyword>
<accession>A0A561Q2D1</accession>
<sequence length="652" mass="71764">MQLYCNSLTEYKRLATLEVKVGDLIIGNFNPVRIQTMTTTDTMDTAATVAQTIRCIEAGAELVRITAPSKKEADNLLVIKNELRKQGYTTPLVADIHFTPNAAEIAARIVEKVRVNPGNYVDKKKFEQIDYTDSEYQEEIDRIRERFSPLVKICKEYGTAMRIGTNHGSLSDRIMSRYGDTPMGMVESAMEFLRIAEDLHYRNIVLSMKASNPQVMVQAYRLLVQTMQQELGHCYPLHLGVTEAGDGEDGRIKSAIGIGTLLEDGVGDTIRVSLTEDPEFELPVCKDIVKRYTNRQDTIALQPVTQVPYSPFEYQRRESVAVENTGDKQVPVVVADYSQQGTLAPEHLQAIGYVYDAPSDKWNIGDAAADYLYTGKQVPGFGLPGTLRVVVDADHWQHTASSTEIVPYFTAEQYVQALANGKTAPVNFVQYDCNSGDAVQESLLRQLQQPAIAANTILVATATGSNAMAAIRHLFISLLTDNIKVPVIIQSISQQPTADEHLIHHATEAGALLLDGFGDGIWLTNQSPVAGEMASLNNIAFGILQATRTRISKTEYISCPSCGRTLFDLQETTARIRAVTHHLKGVKIAIMGCIVNGPGEMADADFGYVGSGVGKITLYRGKEIVKRGLNSDVAVNELINLIRENGMWVDKN</sequence>
<dbReference type="PANTHER" id="PTHR30454">
    <property type="entry name" value="4-HYDROXY-3-METHYLBUT-2-EN-1-YL DIPHOSPHATE SYNTHASE"/>
    <property type="match status" value="1"/>
</dbReference>
<comment type="function">
    <text evidence="8">Converts 2C-methyl-D-erythritol 2,4-cyclodiphosphate (ME-2,4cPP) into 1-hydroxy-2-methyl-2-(E)-butenyl 4-diphosphate.</text>
</comment>
<dbReference type="Pfam" id="PF04551">
    <property type="entry name" value="GcpE"/>
    <property type="match status" value="1"/>
</dbReference>
<dbReference type="SUPFAM" id="SSF56014">
    <property type="entry name" value="Nitrite and sulphite reductase 4Fe-4S domain-like"/>
    <property type="match status" value="1"/>
</dbReference>
<dbReference type="Gene3D" id="3.20.20.20">
    <property type="entry name" value="Dihydropteroate synthase-like"/>
    <property type="match status" value="1"/>
</dbReference>
<evidence type="ECO:0000256" key="7">
    <source>
        <dbReference type="ARBA" id="ARBA00051119"/>
    </source>
</evidence>
<evidence type="ECO:0000256" key="1">
    <source>
        <dbReference type="ARBA" id="ARBA00022485"/>
    </source>
</evidence>
<dbReference type="GO" id="GO:0019288">
    <property type="term" value="P:isopentenyl diphosphate biosynthetic process, methylerythritol 4-phosphate pathway"/>
    <property type="evidence" value="ECO:0007669"/>
    <property type="project" value="UniProtKB-UniRule"/>
</dbReference>
<keyword evidence="6 8" id="KW-0414">Isoprene biosynthesis</keyword>
<evidence type="ECO:0000256" key="8">
    <source>
        <dbReference type="HAMAP-Rule" id="MF_00159"/>
    </source>
</evidence>
<comment type="pathway">
    <text evidence="8">Isoprenoid biosynthesis; isopentenyl diphosphate biosynthesis via DXP pathway; isopentenyl diphosphate from 1-deoxy-D-xylulose 5-phosphate: step 5/6.</text>
</comment>
<reference evidence="11 12" key="1">
    <citation type="submission" date="2019-06" db="EMBL/GenBank/DDBJ databases">
        <title>Sorghum-associated microbial communities from plants grown in Nebraska, USA.</title>
        <authorList>
            <person name="Schachtman D."/>
        </authorList>
    </citation>
    <scope>NUCLEOTIDE SEQUENCE [LARGE SCALE GENOMIC DNA]</scope>
    <source>
        <strain evidence="11 12">1209</strain>
    </source>
</reference>
<dbReference type="AlphaFoldDB" id="A0A561Q2D1"/>
<dbReference type="GO" id="GO:0005506">
    <property type="term" value="F:iron ion binding"/>
    <property type="evidence" value="ECO:0007669"/>
    <property type="project" value="InterPro"/>
</dbReference>
<gene>
    <name evidence="8" type="primary">ispG</name>
    <name evidence="11" type="ORF">FHW36_101433</name>
</gene>
<feature type="binding site" evidence="8">
    <location>
        <position position="559"/>
    </location>
    <ligand>
        <name>[4Fe-4S] cluster</name>
        <dbReference type="ChEBI" id="CHEBI:49883"/>
    </ligand>
</feature>
<feature type="binding site" evidence="8">
    <location>
        <position position="600"/>
    </location>
    <ligand>
        <name>[4Fe-4S] cluster</name>
        <dbReference type="ChEBI" id="CHEBI:49883"/>
    </ligand>
</feature>
<dbReference type="PANTHER" id="PTHR30454:SF0">
    <property type="entry name" value="4-HYDROXY-3-METHYLBUT-2-EN-1-YL DIPHOSPHATE SYNTHASE (FERREDOXIN), CHLOROPLASTIC"/>
    <property type="match status" value="1"/>
</dbReference>
<dbReference type="Proteomes" id="UP000320811">
    <property type="component" value="Unassembled WGS sequence"/>
</dbReference>
<evidence type="ECO:0000313" key="12">
    <source>
        <dbReference type="Proteomes" id="UP000320811"/>
    </source>
</evidence>
<dbReference type="EC" id="1.17.7.3" evidence="8"/>
<comment type="cofactor">
    <cofactor evidence="8">
        <name>[4Fe-4S] cluster</name>
        <dbReference type="ChEBI" id="CHEBI:49883"/>
    </cofactor>
    <text evidence="8">Binds 1 [4Fe-4S] cluster.</text>
</comment>
<proteinExistence type="inferred from homology"/>
<keyword evidence="4 8" id="KW-0408">Iron</keyword>
<dbReference type="GO" id="GO:0046429">
    <property type="term" value="F:4-hydroxy-3-methylbut-2-en-1-yl diphosphate synthase activity (ferredoxin)"/>
    <property type="evidence" value="ECO:0007669"/>
    <property type="project" value="UniProtKB-UniRule"/>
</dbReference>
<dbReference type="InterPro" id="IPR058579">
    <property type="entry name" value="IspG_C"/>
</dbReference>
<keyword evidence="5 8" id="KW-0411">Iron-sulfur</keyword>
<dbReference type="FunFam" id="3.30.413.10:FF:000006">
    <property type="entry name" value="4-hydroxy-3-methylbut-2-en-1-yl diphosphate synthase (flavodoxin)"/>
    <property type="match status" value="1"/>
</dbReference>
<dbReference type="NCBIfam" id="TIGR00612">
    <property type="entry name" value="ispG_gcpE"/>
    <property type="match status" value="1"/>
</dbReference>
<dbReference type="Gene3D" id="3.30.413.10">
    <property type="entry name" value="Sulfite Reductase Hemoprotein, domain 1"/>
    <property type="match status" value="1"/>
</dbReference>
<keyword evidence="1 8" id="KW-0004">4Fe-4S</keyword>
<dbReference type="PIRSF" id="PIRSF037336">
    <property type="entry name" value="IspG_like"/>
    <property type="match status" value="1"/>
</dbReference>
<dbReference type="FunFam" id="3.20.20.20:FF:000005">
    <property type="entry name" value="4-hydroxy-3-methylbut-2-en-1-yl diphosphate synthase (flavodoxin)"/>
    <property type="match status" value="1"/>
</dbReference>
<comment type="catalytic activity">
    <reaction evidence="7">
        <text>(2E)-4-hydroxy-3-methylbut-2-enyl diphosphate + 2 oxidized [2Fe-2S]-[ferredoxin] + H2O = 2-C-methyl-D-erythritol 2,4-cyclic diphosphate + 2 reduced [2Fe-2S]-[ferredoxin] + H(+)</text>
        <dbReference type="Rhea" id="RHEA:26119"/>
        <dbReference type="Rhea" id="RHEA-COMP:10000"/>
        <dbReference type="Rhea" id="RHEA-COMP:10001"/>
        <dbReference type="ChEBI" id="CHEBI:15377"/>
        <dbReference type="ChEBI" id="CHEBI:15378"/>
        <dbReference type="ChEBI" id="CHEBI:33737"/>
        <dbReference type="ChEBI" id="CHEBI:33738"/>
        <dbReference type="ChEBI" id="CHEBI:58483"/>
        <dbReference type="ChEBI" id="CHEBI:128753"/>
        <dbReference type="EC" id="1.17.7.1"/>
    </reaction>
</comment>
<dbReference type="OrthoDB" id="9803214at2"/>
<name>A0A561Q2D1_9BACT</name>